<organism evidence="1 2">
    <name type="scientific">Sulfobacillus thermotolerans</name>
    <dbReference type="NCBI Taxonomy" id="338644"/>
    <lineage>
        <taxon>Bacteria</taxon>
        <taxon>Bacillati</taxon>
        <taxon>Bacillota</taxon>
        <taxon>Clostridia</taxon>
        <taxon>Eubacteriales</taxon>
        <taxon>Clostridiales Family XVII. Incertae Sedis</taxon>
        <taxon>Sulfobacillus</taxon>
    </lineage>
</organism>
<evidence type="ECO:0000313" key="1">
    <source>
        <dbReference type="EMBL" id="AUW95302.1"/>
    </source>
</evidence>
<proteinExistence type="predicted"/>
<dbReference type="InterPro" id="IPR027396">
    <property type="entry name" value="DsrEFH-like"/>
</dbReference>
<accession>A0ABM6RV03</accession>
<evidence type="ECO:0000313" key="2">
    <source>
        <dbReference type="Proteomes" id="UP000325292"/>
    </source>
</evidence>
<sequence length="120" mass="13138">MSSVAGKIAIVIVSGWDQKAKVMSGLHVAKRIHEAKDANGIDAVEVFLFTGGVKLLENAEEEVVAMLVELREQGILMGACSNQAEAWQVENTAQEFGVQLEFARDAFSRYAREGFTVMTF</sequence>
<keyword evidence="2" id="KW-1185">Reference proteome</keyword>
<protein>
    <recommendedName>
        <fullName evidence="3">DsrE family protein</fullName>
    </recommendedName>
</protein>
<dbReference type="SUPFAM" id="SSF75169">
    <property type="entry name" value="DsrEFH-like"/>
    <property type="match status" value="1"/>
</dbReference>
<gene>
    <name evidence="1" type="ORF">BXT84_16175</name>
</gene>
<reference evidence="1 2" key="1">
    <citation type="journal article" date="2019" name="Sci. Rep.">
        <title>Sulfobacillus thermotolerans: new insights into resistance and metabolic capacities of acidophilic chemolithotrophs.</title>
        <authorList>
            <person name="Panyushkina A.E."/>
            <person name="Babenko V.V."/>
            <person name="Nikitina A.S."/>
            <person name="Selezneva O.V."/>
            <person name="Tsaplina I.A."/>
            <person name="Letarova M.A."/>
            <person name="Kostryukova E.S."/>
            <person name="Letarov A.V."/>
        </authorList>
    </citation>
    <scope>NUCLEOTIDE SEQUENCE [LARGE SCALE GENOMIC DNA]</scope>
    <source>
        <strain evidence="1 2">Kr1</strain>
    </source>
</reference>
<evidence type="ECO:0008006" key="3">
    <source>
        <dbReference type="Google" id="ProtNLM"/>
    </source>
</evidence>
<dbReference type="EMBL" id="CP019454">
    <property type="protein sequence ID" value="AUW95302.1"/>
    <property type="molecule type" value="Genomic_DNA"/>
</dbReference>
<dbReference type="Gene3D" id="3.40.1260.10">
    <property type="entry name" value="DsrEFH-like"/>
    <property type="match status" value="1"/>
</dbReference>
<dbReference type="Proteomes" id="UP000325292">
    <property type="component" value="Chromosome"/>
</dbReference>
<name>A0ABM6RV03_9FIRM</name>